<evidence type="ECO:0000313" key="4">
    <source>
        <dbReference type="Proteomes" id="UP000245768"/>
    </source>
</evidence>
<evidence type="ECO:0008006" key="5">
    <source>
        <dbReference type="Google" id="ProtNLM"/>
    </source>
</evidence>
<feature type="region of interest" description="Disordered" evidence="1">
    <location>
        <begin position="60"/>
        <end position="95"/>
    </location>
</feature>
<feature type="compositionally biased region" description="Basic and acidic residues" evidence="1">
    <location>
        <begin position="60"/>
        <end position="72"/>
    </location>
</feature>
<dbReference type="AlphaFoldDB" id="A0A316YXP3"/>
<feature type="region of interest" description="Disordered" evidence="1">
    <location>
        <begin position="412"/>
        <end position="432"/>
    </location>
</feature>
<dbReference type="Proteomes" id="UP000245768">
    <property type="component" value="Unassembled WGS sequence"/>
</dbReference>
<evidence type="ECO:0000256" key="1">
    <source>
        <dbReference type="SAM" id="MobiDB-lite"/>
    </source>
</evidence>
<feature type="signal peptide" evidence="2">
    <location>
        <begin position="1"/>
        <end position="19"/>
    </location>
</feature>
<keyword evidence="4" id="KW-1185">Reference proteome</keyword>
<dbReference type="InParanoid" id="A0A316YXP3"/>
<organism evidence="3 4">
    <name type="scientific">Acaromyces ingoldii</name>
    <dbReference type="NCBI Taxonomy" id="215250"/>
    <lineage>
        <taxon>Eukaryota</taxon>
        <taxon>Fungi</taxon>
        <taxon>Dikarya</taxon>
        <taxon>Basidiomycota</taxon>
        <taxon>Ustilaginomycotina</taxon>
        <taxon>Exobasidiomycetes</taxon>
        <taxon>Exobasidiales</taxon>
        <taxon>Cryptobasidiaceae</taxon>
        <taxon>Acaromyces</taxon>
    </lineage>
</organism>
<dbReference type="RefSeq" id="XP_025381478.1">
    <property type="nucleotide sequence ID" value="XM_025519903.1"/>
</dbReference>
<proteinExistence type="predicted"/>
<feature type="region of interest" description="Disordered" evidence="1">
    <location>
        <begin position="120"/>
        <end position="150"/>
    </location>
</feature>
<protein>
    <recommendedName>
        <fullName evidence="5">Enterotoxin</fullName>
    </recommendedName>
</protein>
<accession>A0A316YXP3</accession>
<name>A0A316YXP3_9BASI</name>
<evidence type="ECO:0000313" key="3">
    <source>
        <dbReference type="EMBL" id="PWN94280.1"/>
    </source>
</evidence>
<evidence type="ECO:0000256" key="2">
    <source>
        <dbReference type="SAM" id="SignalP"/>
    </source>
</evidence>
<feature type="compositionally biased region" description="Polar residues" evidence="1">
    <location>
        <begin position="76"/>
        <end position="95"/>
    </location>
</feature>
<keyword evidence="2" id="KW-0732">Signal</keyword>
<gene>
    <name evidence="3" type="ORF">FA10DRAFT_258392</name>
</gene>
<sequence length="432" mass="48871">MKLTSVIKLSLSSWLLSSGGIGRQQSEIIGRKQGDGYSQWSSPLLGSSGQHIENHHVLTEDPRAQDKGKEKALASQDPTQRHLSQPTLPQDLSDHTSMGINEIHEASWELSQNNDRQVMTGYTGAKDKGKGKASGSHHLDQDAHSSPSYSEELATNIILDAYDEGRFPESSEDLKGDPRLEYVYNTRGQGEHSKLDGWNGQFTNDQSLASEAWPLQHHDPYSEHLSWSYDQNAQPMIVHQCSGAQFNKPQSHRRWSGNAEGQPQKVHRKKFKYASGEIKNDWEAFNYMLTTTFYNAVNDAVSRKQSIDGSVAGRTRGYLAEAPPTWSISVVDNPFGAIEERISQWANQKRNELALRRGSDELVYMWRDKSTEKWIMKEDYSSSSSRITSHPADWFRKSAKWNPIAAYLEKKRKAADRAKKRASARKRQQGHD</sequence>
<feature type="chain" id="PRO_5016322631" description="Enterotoxin" evidence="2">
    <location>
        <begin position="20"/>
        <end position="432"/>
    </location>
</feature>
<dbReference type="EMBL" id="KZ819634">
    <property type="protein sequence ID" value="PWN94280.1"/>
    <property type="molecule type" value="Genomic_DNA"/>
</dbReference>
<reference evidence="3 4" key="1">
    <citation type="journal article" date="2018" name="Mol. Biol. Evol.">
        <title>Broad Genomic Sampling Reveals a Smut Pathogenic Ancestry of the Fungal Clade Ustilaginomycotina.</title>
        <authorList>
            <person name="Kijpornyongpan T."/>
            <person name="Mondo S.J."/>
            <person name="Barry K."/>
            <person name="Sandor L."/>
            <person name="Lee J."/>
            <person name="Lipzen A."/>
            <person name="Pangilinan J."/>
            <person name="LaButti K."/>
            <person name="Hainaut M."/>
            <person name="Henrissat B."/>
            <person name="Grigoriev I.V."/>
            <person name="Spatafora J.W."/>
            <person name="Aime M.C."/>
        </authorList>
    </citation>
    <scope>NUCLEOTIDE SEQUENCE [LARGE SCALE GENOMIC DNA]</scope>
    <source>
        <strain evidence="3 4">MCA 4198</strain>
    </source>
</reference>
<dbReference type="GeneID" id="37041819"/>